<keyword evidence="9 18" id="KW-0067">ATP-binding</keyword>
<keyword evidence="6" id="KW-0677">Repeat</keyword>
<evidence type="ECO:0000256" key="8">
    <source>
        <dbReference type="ARBA" id="ARBA00022777"/>
    </source>
</evidence>
<evidence type="ECO:0000256" key="15">
    <source>
        <dbReference type="ARBA" id="ARBA00023180"/>
    </source>
</evidence>
<feature type="domain" description="Protein kinase" evidence="22">
    <location>
        <begin position="464"/>
        <end position="737"/>
    </location>
</feature>
<evidence type="ECO:0000256" key="11">
    <source>
        <dbReference type="ARBA" id="ARBA00023136"/>
    </source>
</evidence>
<comment type="catalytic activity">
    <reaction evidence="17 18">
        <text>L-tyrosyl-[protein] + ATP = O-phospho-L-tyrosyl-[protein] + ADP + H(+)</text>
        <dbReference type="Rhea" id="RHEA:10596"/>
        <dbReference type="Rhea" id="RHEA-COMP:10136"/>
        <dbReference type="Rhea" id="RHEA-COMP:20101"/>
        <dbReference type="ChEBI" id="CHEBI:15378"/>
        <dbReference type="ChEBI" id="CHEBI:30616"/>
        <dbReference type="ChEBI" id="CHEBI:46858"/>
        <dbReference type="ChEBI" id="CHEBI:61978"/>
        <dbReference type="ChEBI" id="CHEBI:456216"/>
        <dbReference type="EC" id="2.7.10.1"/>
    </reaction>
</comment>
<dbReference type="PANTHER" id="PTHR24416">
    <property type="entry name" value="TYROSINE-PROTEIN KINASE RECEPTOR"/>
    <property type="match status" value="1"/>
</dbReference>
<evidence type="ECO:0000313" key="27">
    <source>
        <dbReference type="RefSeq" id="XP_065649481.1"/>
    </source>
</evidence>
<dbReference type="PROSITE" id="PS00109">
    <property type="entry name" value="PROTEIN_KINASE_TYR"/>
    <property type="match status" value="1"/>
</dbReference>
<evidence type="ECO:0000256" key="21">
    <source>
        <dbReference type="SAM" id="SignalP"/>
    </source>
</evidence>
<evidence type="ECO:0000256" key="2">
    <source>
        <dbReference type="ARBA" id="ARBA00022553"/>
    </source>
</evidence>
<evidence type="ECO:0000256" key="4">
    <source>
        <dbReference type="ARBA" id="ARBA00022692"/>
    </source>
</evidence>
<evidence type="ECO:0000256" key="16">
    <source>
        <dbReference type="ARBA" id="ARBA00023319"/>
    </source>
</evidence>
<dbReference type="Pfam" id="PF07714">
    <property type="entry name" value="PK_Tyr_Ser-Thr"/>
    <property type="match status" value="1"/>
</dbReference>
<comment type="similarity">
    <text evidence="18">Belongs to the protein kinase superfamily. Tyr protein kinase family. Fibroblast growth factor receptor subfamily.</text>
</comment>
<evidence type="ECO:0000256" key="5">
    <source>
        <dbReference type="ARBA" id="ARBA00022729"/>
    </source>
</evidence>
<dbReference type="EC" id="2.7.10.1" evidence="18"/>
<evidence type="ECO:0000256" key="1">
    <source>
        <dbReference type="ARBA" id="ARBA00004167"/>
    </source>
</evidence>
<evidence type="ECO:0000256" key="14">
    <source>
        <dbReference type="ARBA" id="ARBA00023170"/>
    </source>
</evidence>
<feature type="domain" description="Ig-like" evidence="23">
    <location>
        <begin position="25"/>
        <end position="105"/>
    </location>
</feature>
<dbReference type="RefSeq" id="XP_065649481.1">
    <property type="nucleotide sequence ID" value="XM_065793409.1"/>
</dbReference>
<dbReference type="InterPro" id="IPR013098">
    <property type="entry name" value="Ig_I-set"/>
</dbReference>
<evidence type="ECO:0000256" key="17">
    <source>
        <dbReference type="ARBA" id="ARBA00051243"/>
    </source>
</evidence>
<dbReference type="SMART" id="SM00408">
    <property type="entry name" value="IGc2"/>
    <property type="match status" value="1"/>
</dbReference>
<dbReference type="PRINTS" id="PR00109">
    <property type="entry name" value="TYRKINASE"/>
</dbReference>
<organism evidence="24 26">
    <name type="scientific">Hydra vulgaris</name>
    <name type="common">Hydra</name>
    <name type="synonym">Hydra attenuata</name>
    <dbReference type="NCBI Taxonomy" id="6087"/>
    <lineage>
        <taxon>Eukaryota</taxon>
        <taxon>Metazoa</taxon>
        <taxon>Cnidaria</taxon>
        <taxon>Hydrozoa</taxon>
        <taxon>Hydroidolina</taxon>
        <taxon>Anthoathecata</taxon>
        <taxon>Aplanulata</taxon>
        <taxon>Hydridae</taxon>
        <taxon>Hydra</taxon>
    </lineage>
</organism>
<evidence type="ECO:0000313" key="25">
    <source>
        <dbReference type="RefSeq" id="XP_065649479.1"/>
    </source>
</evidence>
<comment type="subcellular location">
    <subcellularLocation>
        <location evidence="1">Membrane</location>
        <topology evidence="1">Single-pass membrane protein</topology>
    </subcellularLocation>
</comment>
<keyword evidence="10 20" id="KW-1133">Transmembrane helix</keyword>
<dbReference type="InterPro" id="IPR016248">
    <property type="entry name" value="FGF_rcpt_fam"/>
</dbReference>
<dbReference type="PROSITE" id="PS50011">
    <property type="entry name" value="PROTEIN_KINASE_DOM"/>
    <property type="match status" value="1"/>
</dbReference>
<keyword evidence="14 18" id="KW-0675">Receptor</keyword>
<dbReference type="SUPFAM" id="SSF48726">
    <property type="entry name" value="Immunoglobulin"/>
    <property type="match status" value="2"/>
</dbReference>
<keyword evidence="5 21" id="KW-0732">Signal</keyword>
<dbReference type="SUPFAM" id="SSF56112">
    <property type="entry name" value="Protein kinase-like (PK-like)"/>
    <property type="match status" value="1"/>
</dbReference>
<feature type="binding site" evidence="19">
    <location>
        <position position="498"/>
    </location>
    <ligand>
        <name>ATP</name>
        <dbReference type="ChEBI" id="CHEBI:30616"/>
    </ligand>
</feature>
<evidence type="ECO:0000256" key="20">
    <source>
        <dbReference type="SAM" id="Phobius"/>
    </source>
</evidence>
<evidence type="ECO:0000313" key="24">
    <source>
        <dbReference type="Proteomes" id="UP001652625"/>
    </source>
</evidence>
<reference evidence="25 26" key="1">
    <citation type="submission" date="2025-05" db="UniProtKB">
        <authorList>
            <consortium name="RefSeq"/>
        </authorList>
    </citation>
    <scope>IDENTIFICATION</scope>
</reference>
<protein>
    <recommendedName>
        <fullName evidence="18">Fibroblast growth factor receptor</fullName>
        <ecNumber evidence="18">2.7.10.1</ecNumber>
    </recommendedName>
</protein>
<feature type="chain" id="PRO_5045025839" description="Fibroblast growth factor receptor" evidence="21">
    <location>
        <begin position="20"/>
        <end position="806"/>
    </location>
</feature>
<dbReference type="InterPro" id="IPR011009">
    <property type="entry name" value="Kinase-like_dom_sf"/>
</dbReference>
<accession>A0ABM4BKA7</accession>
<keyword evidence="13" id="KW-1015">Disulfide bond</keyword>
<dbReference type="SMART" id="SM00219">
    <property type="entry name" value="TyrKc"/>
    <property type="match status" value="1"/>
</dbReference>
<evidence type="ECO:0000259" key="23">
    <source>
        <dbReference type="PROSITE" id="PS50835"/>
    </source>
</evidence>
<dbReference type="RefSeq" id="XP_065649479.1">
    <property type="nucleotide sequence ID" value="XM_065793407.1"/>
</dbReference>
<dbReference type="Gene3D" id="3.30.200.20">
    <property type="entry name" value="Phosphorylase Kinase, domain 1"/>
    <property type="match status" value="1"/>
</dbReference>
<dbReference type="PROSITE" id="PS00107">
    <property type="entry name" value="PROTEIN_KINASE_ATP"/>
    <property type="match status" value="1"/>
</dbReference>
<keyword evidence="7 18" id="KW-0547">Nucleotide-binding</keyword>
<keyword evidence="3 18" id="KW-0808">Transferase</keyword>
<dbReference type="InterPro" id="IPR050122">
    <property type="entry name" value="RTK"/>
</dbReference>
<feature type="domain" description="Ig-like" evidence="23">
    <location>
        <begin position="112"/>
        <end position="206"/>
    </location>
</feature>
<evidence type="ECO:0000256" key="18">
    <source>
        <dbReference type="PIRNR" id="PIRNR000628"/>
    </source>
</evidence>
<dbReference type="InterPro" id="IPR007110">
    <property type="entry name" value="Ig-like_dom"/>
</dbReference>
<keyword evidence="16" id="KW-0393">Immunoglobulin domain</keyword>
<gene>
    <name evidence="25 26 27" type="primary">LOC136078198</name>
</gene>
<dbReference type="InterPro" id="IPR020635">
    <property type="entry name" value="Tyr_kinase_cat_dom"/>
</dbReference>
<dbReference type="SMART" id="SM00409">
    <property type="entry name" value="IG"/>
    <property type="match status" value="3"/>
</dbReference>
<keyword evidence="11 18" id="KW-0472">Membrane</keyword>
<evidence type="ECO:0000256" key="10">
    <source>
        <dbReference type="ARBA" id="ARBA00022989"/>
    </source>
</evidence>
<evidence type="ECO:0000256" key="7">
    <source>
        <dbReference type="ARBA" id="ARBA00022741"/>
    </source>
</evidence>
<evidence type="ECO:0000256" key="9">
    <source>
        <dbReference type="ARBA" id="ARBA00022840"/>
    </source>
</evidence>
<dbReference type="GeneID" id="136078198"/>
<dbReference type="Gene3D" id="1.10.510.10">
    <property type="entry name" value="Transferase(Phosphotransferase) domain 1"/>
    <property type="match status" value="1"/>
</dbReference>
<evidence type="ECO:0000256" key="12">
    <source>
        <dbReference type="ARBA" id="ARBA00023137"/>
    </source>
</evidence>
<evidence type="ECO:0000256" key="3">
    <source>
        <dbReference type="ARBA" id="ARBA00022679"/>
    </source>
</evidence>
<dbReference type="CDD" id="cd00096">
    <property type="entry name" value="Ig"/>
    <property type="match status" value="1"/>
</dbReference>
<keyword evidence="4 20" id="KW-0812">Transmembrane</keyword>
<feature type="transmembrane region" description="Helical" evidence="20">
    <location>
        <begin position="359"/>
        <end position="382"/>
    </location>
</feature>
<proteinExistence type="inferred from homology"/>
<evidence type="ECO:0000256" key="13">
    <source>
        <dbReference type="ARBA" id="ARBA00023157"/>
    </source>
</evidence>
<dbReference type="InterPro" id="IPR000719">
    <property type="entry name" value="Prot_kinase_dom"/>
</dbReference>
<keyword evidence="8 18" id="KW-0418">Kinase</keyword>
<dbReference type="RefSeq" id="XP_065649480.1">
    <property type="nucleotide sequence ID" value="XM_065793408.1"/>
</dbReference>
<dbReference type="PANTHER" id="PTHR24416:SF550">
    <property type="entry name" value="FIBROBLAST GROWTH FACTOR RECEPTOR HOMOLOG 1-RELATED"/>
    <property type="match status" value="1"/>
</dbReference>
<dbReference type="InterPro" id="IPR003599">
    <property type="entry name" value="Ig_sub"/>
</dbReference>
<keyword evidence="2" id="KW-0597">Phosphoprotein</keyword>
<keyword evidence="15" id="KW-0325">Glycoprotein</keyword>
<dbReference type="InterPro" id="IPR001245">
    <property type="entry name" value="Ser-Thr/Tyr_kinase_cat_dom"/>
</dbReference>
<evidence type="ECO:0000259" key="22">
    <source>
        <dbReference type="PROSITE" id="PS50011"/>
    </source>
</evidence>
<feature type="signal peptide" evidence="21">
    <location>
        <begin position="1"/>
        <end position="19"/>
    </location>
</feature>
<dbReference type="PROSITE" id="PS50835">
    <property type="entry name" value="IG_LIKE"/>
    <property type="match status" value="2"/>
</dbReference>
<dbReference type="InterPro" id="IPR003598">
    <property type="entry name" value="Ig_sub2"/>
</dbReference>
<evidence type="ECO:0000313" key="26">
    <source>
        <dbReference type="RefSeq" id="XP_065649480.1"/>
    </source>
</evidence>
<dbReference type="InterPro" id="IPR008266">
    <property type="entry name" value="Tyr_kinase_AS"/>
</dbReference>
<dbReference type="PIRSF" id="PIRSF000628">
    <property type="entry name" value="FGFR"/>
    <property type="match status" value="1"/>
</dbReference>
<dbReference type="InterPro" id="IPR017441">
    <property type="entry name" value="Protein_kinase_ATP_BS"/>
</dbReference>
<name>A0ABM4BKA7_HYDVU</name>
<dbReference type="Gene3D" id="2.60.40.10">
    <property type="entry name" value="Immunoglobulins"/>
    <property type="match status" value="2"/>
</dbReference>
<evidence type="ECO:0000256" key="19">
    <source>
        <dbReference type="PROSITE-ProRule" id="PRU10141"/>
    </source>
</evidence>
<keyword evidence="24" id="KW-1185">Reference proteome</keyword>
<evidence type="ECO:0000256" key="6">
    <source>
        <dbReference type="ARBA" id="ARBA00022737"/>
    </source>
</evidence>
<keyword evidence="12 18" id="KW-0829">Tyrosine-protein kinase</keyword>
<dbReference type="InterPro" id="IPR036179">
    <property type="entry name" value="Ig-like_dom_sf"/>
</dbReference>
<dbReference type="Pfam" id="PF07679">
    <property type="entry name" value="I-set"/>
    <property type="match status" value="1"/>
</dbReference>
<dbReference type="InterPro" id="IPR013783">
    <property type="entry name" value="Ig-like_fold"/>
</dbReference>
<dbReference type="Proteomes" id="UP001652625">
    <property type="component" value="Chromosome 03"/>
</dbReference>
<sequence length="806" mass="92127">MISDWCVILVLSISRLVFGINFTEPVNYILKVGENNSSRLLDCSVDLSVELIKRIDWTYNGIVINKKPNVTFTDKGQKLIIGHYKSQNSGRYGCKVTAVSEESVERIFDLLPTSDLMPRIKNDISLLVELVMNKLDLDCTAVGASPISIMWLKNDKLIEARSNLRYYFSPNFLKLSIKEVRLDDAGIYKCILENKYGKVEHVMTVEIYEKMFAKPIVSSTDKHKVFYVDYGQNLTVPIYVTAFLPNPHFQMLYVYSMTNPNTNETKLALRVLPTMRELTVLEKGQRRGNSISHIKLDYFFTNISEQDFGNYTLMAGNKYGYDRYPFQILHTKYMQTTVSPPMKININKIYNEESVEKTVIFIVTASMLAGLIFVAFVILFICRVHSKDKFKNSNINYIKPLQTMILNLGDKNTSGVTMVTSVSAFSYANRRFRHSLNNNPVNDNQKCNLKIAPDPAWEIKLEQLETDCLLGEGAFGRVFRATARDLPNHTGVQTVAVKMLKEDCCEQDLKDFISEIEVMKSIGKHINILNLLAVSSQQGKLYIVVEYCCHGNLRSFLKDNRPVMQANSVITKKITLYDLTSFCLQVARGMNYLASKKCIHRDIAARNVLVGEGYLLKIADFGLARDVREHDYYRKCTDGRLPIKWMAIEALFDRIYTTQSDIWSFGILAWEIVTFGGSPYPGIALEKMFDLLKQGYRMEKPLNCTDDMYALMLNCWKEIPLKRPTFSQLIEDLEKMLLDASSTEYIDLQPIQPECAELLSTSIHTSASMLNTDLFNKHKYDHDEVSFTHKNGLSEADVLLNYQVVS</sequence>